<proteinExistence type="predicted"/>
<dbReference type="EMBL" id="FQWQ01000003">
    <property type="protein sequence ID" value="SHH48958.1"/>
    <property type="molecule type" value="Genomic_DNA"/>
</dbReference>
<sequence length="311" mass="35185">MRPGDLALAKELGRKLRKFSKKVSLPGILDDENLVCLIEQIVDSIRRIKYIKLISGFEISTINIDTNSNLFDPIKGAIYHFNSGNFDEACWLIFLAIHFGKNKRTGWTLARLVYAGGKKRPYWTWKKITKNTNEFLIWLNSNAPALKENGSFGNHRKYESCNAYKGRGTGSAIISYIEWVGPDLNHNAKFEKFYLVAPNDPRGVFDQLFNSLSQVITFGRTAKFDYLTMLGKLGFIKCVPGRAYLQDATGPLRGARLLFGGSTDAPIGADELEMLISDLEKDLDLFYGMQVIEDSLCNWQKKPDLFEHFSG</sequence>
<dbReference type="AlphaFoldDB" id="A0A1M5TE27"/>
<evidence type="ECO:0000259" key="1">
    <source>
        <dbReference type="Pfam" id="PF18746"/>
    </source>
</evidence>
<evidence type="ECO:0000313" key="2">
    <source>
        <dbReference type="EMBL" id="SHH48958.1"/>
    </source>
</evidence>
<dbReference type="Pfam" id="PF18746">
    <property type="entry name" value="aGPT-Pplase3"/>
    <property type="match status" value="1"/>
</dbReference>
<dbReference type="RefSeq" id="WP_073137569.1">
    <property type="nucleotide sequence ID" value="NZ_FQWQ01000003.1"/>
</dbReference>
<feature type="domain" description="Alpha-glutamyl/putrescinyl thymine pyrophosphorylase clade 3" evidence="1">
    <location>
        <begin position="33"/>
        <end position="311"/>
    </location>
</feature>
<keyword evidence="3" id="KW-1185">Reference proteome</keyword>
<evidence type="ECO:0000313" key="3">
    <source>
        <dbReference type="Proteomes" id="UP000184212"/>
    </source>
</evidence>
<name>A0A1M5TE27_9BACT</name>
<accession>A0A1M5TE27</accession>
<dbReference type="OrthoDB" id="965955at2"/>
<dbReference type="InterPro" id="IPR041271">
    <property type="entry name" value="AGPT-Pplase3"/>
</dbReference>
<organism evidence="2 3">
    <name type="scientific">Chryseolinea serpens</name>
    <dbReference type="NCBI Taxonomy" id="947013"/>
    <lineage>
        <taxon>Bacteria</taxon>
        <taxon>Pseudomonadati</taxon>
        <taxon>Bacteroidota</taxon>
        <taxon>Cytophagia</taxon>
        <taxon>Cytophagales</taxon>
        <taxon>Fulvivirgaceae</taxon>
        <taxon>Chryseolinea</taxon>
    </lineage>
</organism>
<dbReference type="Proteomes" id="UP000184212">
    <property type="component" value="Unassembled WGS sequence"/>
</dbReference>
<protein>
    <recommendedName>
        <fullName evidence="1">Alpha-glutamyl/putrescinyl thymine pyrophosphorylase clade 3 domain-containing protein</fullName>
    </recommendedName>
</protein>
<gene>
    <name evidence="2" type="ORF">SAMN04488109_4018</name>
</gene>
<reference evidence="2 3" key="1">
    <citation type="submission" date="2016-11" db="EMBL/GenBank/DDBJ databases">
        <authorList>
            <person name="Jaros S."/>
            <person name="Januszkiewicz K."/>
            <person name="Wedrychowicz H."/>
        </authorList>
    </citation>
    <scope>NUCLEOTIDE SEQUENCE [LARGE SCALE GENOMIC DNA]</scope>
    <source>
        <strain evidence="2 3">DSM 24574</strain>
    </source>
</reference>